<reference evidence="4 5" key="1">
    <citation type="journal article" date="2016" name="Nat. Commun.">
        <title>Thousands of microbial genomes shed light on interconnected biogeochemical processes in an aquifer system.</title>
        <authorList>
            <person name="Anantharaman K."/>
            <person name="Brown C.T."/>
            <person name="Hug L.A."/>
            <person name="Sharon I."/>
            <person name="Castelle C.J."/>
            <person name="Probst A.J."/>
            <person name="Thomas B.C."/>
            <person name="Singh A."/>
            <person name="Wilkins M.J."/>
            <person name="Karaoz U."/>
            <person name="Brodie E.L."/>
            <person name="Williams K.H."/>
            <person name="Hubbard S.S."/>
            <person name="Banfield J.F."/>
        </authorList>
    </citation>
    <scope>NUCLEOTIDE SEQUENCE [LARGE SCALE GENOMIC DNA]</scope>
</reference>
<evidence type="ECO:0000256" key="1">
    <source>
        <dbReference type="ARBA" id="ARBA00022679"/>
    </source>
</evidence>
<feature type="domain" description="Glycosyltransferase subfamily 4-like N-terminal" evidence="3">
    <location>
        <begin position="16"/>
        <end position="177"/>
    </location>
</feature>
<organism evidence="4 5">
    <name type="scientific">Candidatus Buchananbacteria bacterium RIFCSPHIGHO2_01_FULL_39_14</name>
    <dbReference type="NCBI Taxonomy" id="1797532"/>
    <lineage>
        <taxon>Bacteria</taxon>
        <taxon>Candidatus Buchananiibacteriota</taxon>
    </lineage>
</organism>
<dbReference type="EMBL" id="MHIB01000030">
    <property type="protein sequence ID" value="OGY43782.1"/>
    <property type="molecule type" value="Genomic_DNA"/>
</dbReference>
<protein>
    <recommendedName>
        <fullName evidence="6">Glycosyl transferase family 1 domain-containing protein</fullName>
    </recommendedName>
</protein>
<dbReference type="CDD" id="cd03809">
    <property type="entry name" value="GT4_MtfB-like"/>
    <property type="match status" value="1"/>
</dbReference>
<evidence type="ECO:0000259" key="3">
    <source>
        <dbReference type="Pfam" id="PF13439"/>
    </source>
</evidence>
<keyword evidence="1" id="KW-0808">Transferase</keyword>
<proteinExistence type="predicted"/>
<dbReference type="SUPFAM" id="SSF53756">
    <property type="entry name" value="UDP-Glycosyltransferase/glycogen phosphorylase"/>
    <property type="match status" value="1"/>
</dbReference>
<evidence type="ECO:0000313" key="4">
    <source>
        <dbReference type="EMBL" id="OGY43782.1"/>
    </source>
</evidence>
<gene>
    <name evidence="4" type="ORF">A2729_00855</name>
</gene>
<dbReference type="Pfam" id="PF13439">
    <property type="entry name" value="Glyco_transf_4"/>
    <property type="match status" value="1"/>
</dbReference>
<dbReference type="GO" id="GO:0016757">
    <property type="term" value="F:glycosyltransferase activity"/>
    <property type="evidence" value="ECO:0007669"/>
    <property type="project" value="InterPro"/>
</dbReference>
<dbReference type="Gene3D" id="3.40.50.2000">
    <property type="entry name" value="Glycogen Phosphorylase B"/>
    <property type="match status" value="2"/>
</dbReference>
<dbReference type="InterPro" id="IPR001296">
    <property type="entry name" value="Glyco_trans_1"/>
</dbReference>
<sequence length="375" mass="43539">MRIGIDIRCLTEKYYSGISEYTYNLLNELLKIDQQNQYFLFYNASRSVTLPKFDYPNVEYKKYNYPNKIFNLSMTFLKYPAIDRLIGGVDVFLTPGFLFSHLSKKCRKILIIHDLSFEIYPDFFTFKKRLWHKLIRPKLLCQKADWLIAVSQNTKNDLVNLYQINPKKIKVISQGLNSLFNQPDDENQLLTVKNKYQLSNNYIFYLGNLEPRKNLSSLIKAYELIKSDVDLVIAGSPAWKYKNIYRLYERSNKKEKIKFLGYIPLQDKKSLYLMAKIFVYPSIYEGFGLPVLEAMACGKPVITSFNSSLVEVIGDAGLLIDPYNINELAKSIDELLADEKLQQILSERGLEQAKKFSWPATAAEILKIIELGIKN</sequence>
<accession>A0A1G1XUX6</accession>
<comment type="caution">
    <text evidence="4">The sequence shown here is derived from an EMBL/GenBank/DDBJ whole genome shotgun (WGS) entry which is preliminary data.</text>
</comment>
<evidence type="ECO:0000259" key="2">
    <source>
        <dbReference type="Pfam" id="PF00534"/>
    </source>
</evidence>
<dbReference type="AlphaFoldDB" id="A0A1G1XUX6"/>
<dbReference type="PANTHER" id="PTHR46401:SF2">
    <property type="entry name" value="GLYCOSYLTRANSFERASE WBBK-RELATED"/>
    <property type="match status" value="1"/>
</dbReference>
<evidence type="ECO:0008006" key="6">
    <source>
        <dbReference type="Google" id="ProtNLM"/>
    </source>
</evidence>
<dbReference type="FunFam" id="3.40.50.2000:FF:000119">
    <property type="entry name" value="Glycosyl transferase group 1"/>
    <property type="match status" value="1"/>
</dbReference>
<dbReference type="Proteomes" id="UP000178930">
    <property type="component" value="Unassembled WGS sequence"/>
</dbReference>
<dbReference type="InterPro" id="IPR028098">
    <property type="entry name" value="Glyco_trans_4-like_N"/>
</dbReference>
<dbReference type="PANTHER" id="PTHR46401">
    <property type="entry name" value="GLYCOSYLTRANSFERASE WBBK-RELATED"/>
    <property type="match status" value="1"/>
</dbReference>
<dbReference type="Pfam" id="PF00534">
    <property type="entry name" value="Glycos_transf_1"/>
    <property type="match status" value="1"/>
</dbReference>
<name>A0A1G1XUX6_9BACT</name>
<dbReference type="STRING" id="1797532.A2729_00855"/>
<evidence type="ECO:0000313" key="5">
    <source>
        <dbReference type="Proteomes" id="UP000178930"/>
    </source>
</evidence>
<feature type="domain" description="Glycosyl transferase family 1" evidence="2">
    <location>
        <begin position="198"/>
        <end position="349"/>
    </location>
</feature>